<name>A0AAN7YQI2_9PEZI</name>
<reference evidence="1" key="1">
    <citation type="submission" date="2023-08" db="EMBL/GenBank/DDBJ databases">
        <title>Black Yeasts Isolated from many extreme environments.</title>
        <authorList>
            <person name="Coleine C."/>
            <person name="Stajich J.E."/>
            <person name="Selbmann L."/>
        </authorList>
    </citation>
    <scope>NUCLEOTIDE SEQUENCE</scope>
    <source>
        <strain evidence="1">CCFEE 5401</strain>
    </source>
</reference>
<dbReference type="Proteomes" id="UP001310890">
    <property type="component" value="Unassembled WGS sequence"/>
</dbReference>
<sequence length="149" mass="16346">MATSPLGKLGVLPTELRIAVYEFVLVSDSHIVFVQGTNDYEPGLLKVSKAIRKEASSIFFTNKFEFEVNVPDGFRVKNFKQSKKTTQPSWKRSAPAAVLKAGITARQISFVYLTSKGRGEVLPGVGWTGNVLDVYRRGPAQTAPKARAT</sequence>
<evidence type="ECO:0000313" key="1">
    <source>
        <dbReference type="EMBL" id="KAK5110660.1"/>
    </source>
</evidence>
<dbReference type="AlphaFoldDB" id="A0AAN7YQI2"/>
<gene>
    <name evidence="1" type="ORF">LTR62_005700</name>
</gene>
<dbReference type="EMBL" id="JAVRRL010000047">
    <property type="protein sequence ID" value="KAK5110660.1"/>
    <property type="molecule type" value="Genomic_DNA"/>
</dbReference>
<proteinExistence type="predicted"/>
<accession>A0AAN7YQI2</accession>
<protein>
    <submittedName>
        <fullName evidence="1">Uncharacterized protein</fullName>
    </submittedName>
</protein>
<evidence type="ECO:0000313" key="2">
    <source>
        <dbReference type="Proteomes" id="UP001310890"/>
    </source>
</evidence>
<comment type="caution">
    <text evidence="1">The sequence shown here is derived from an EMBL/GenBank/DDBJ whole genome shotgun (WGS) entry which is preliminary data.</text>
</comment>
<organism evidence="1 2">
    <name type="scientific">Meristemomyces frigidus</name>
    <dbReference type="NCBI Taxonomy" id="1508187"/>
    <lineage>
        <taxon>Eukaryota</taxon>
        <taxon>Fungi</taxon>
        <taxon>Dikarya</taxon>
        <taxon>Ascomycota</taxon>
        <taxon>Pezizomycotina</taxon>
        <taxon>Dothideomycetes</taxon>
        <taxon>Dothideomycetidae</taxon>
        <taxon>Mycosphaerellales</taxon>
        <taxon>Teratosphaeriaceae</taxon>
        <taxon>Meristemomyces</taxon>
    </lineage>
</organism>